<comment type="caution">
    <text evidence="4">The sequence shown here is derived from an EMBL/GenBank/DDBJ whole genome shotgun (WGS) entry which is preliminary data.</text>
</comment>
<sequence length="181" mass="18213">MNQKLSLKRMTSIGLFAALLAVLSQIQIPMPSGVPVTMQTFAVALIGFTLGWKDGLLTMLIYLLLGGVGLPVFAGFHGGIGSLAGPSGGFLWGFLLLAAGCGASSGKSQVLLGAAGGGIGLILCHALGILQYSAVAEAGLAQSFLLVSAPYLIKDVLSAAAAFAVSKVLRRGIRAAGGELA</sequence>
<reference evidence="4" key="2">
    <citation type="journal article" date="2021" name="PeerJ">
        <title>Extensive microbial diversity within the chicken gut microbiome revealed by metagenomics and culture.</title>
        <authorList>
            <person name="Gilroy R."/>
            <person name="Ravi A."/>
            <person name="Getino M."/>
            <person name="Pursley I."/>
            <person name="Horton D.L."/>
            <person name="Alikhan N.F."/>
            <person name="Baker D."/>
            <person name="Gharbi K."/>
            <person name="Hall N."/>
            <person name="Watson M."/>
            <person name="Adriaenssens E.M."/>
            <person name="Foster-Nyarko E."/>
            <person name="Jarju S."/>
            <person name="Secka A."/>
            <person name="Antonio M."/>
            <person name="Oren A."/>
            <person name="Chaudhuri R.R."/>
            <person name="La Ragione R."/>
            <person name="Hildebrand F."/>
            <person name="Pallen M.J."/>
        </authorList>
    </citation>
    <scope>NUCLEOTIDE SEQUENCE</scope>
    <source>
        <strain evidence="4">ChiSjej4B22-8148</strain>
    </source>
</reference>
<accession>A0A9D1D8W8</accession>
<protein>
    <recommendedName>
        <fullName evidence="2">Biotin transporter</fullName>
    </recommendedName>
</protein>
<dbReference type="GO" id="GO:0005886">
    <property type="term" value="C:plasma membrane"/>
    <property type="evidence" value="ECO:0007669"/>
    <property type="project" value="UniProtKB-SubCell"/>
</dbReference>
<feature type="transmembrane region" description="Helical" evidence="3">
    <location>
        <begin position="83"/>
        <end position="103"/>
    </location>
</feature>
<dbReference type="PANTHER" id="PTHR34295:SF1">
    <property type="entry name" value="BIOTIN TRANSPORTER BIOY"/>
    <property type="match status" value="1"/>
</dbReference>
<evidence type="ECO:0000256" key="3">
    <source>
        <dbReference type="SAM" id="Phobius"/>
    </source>
</evidence>
<feature type="transmembrane region" description="Helical" evidence="3">
    <location>
        <begin position="144"/>
        <end position="165"/>
    </location>
</feature>
<organism evidence="4 5">
    <name type="scientific">Candidatus Choladousia intestinavium</name>
    <dbReference type="NCBI Taxonomy" id="2840727"/>
    <lineage>
        <taxon>Bacteria</taxon>
        <taxon>Bacillati</taxon>
        <taxon>Bacillota</taxon>
        <taxon>Clostridia</taxon>
        <taxon>Lachnospirales</taxon>
        <taxon>Lachnospiraceae</taxon>
        <taxon>Lachnospiraceae incertae sedis</taxon>
        <taxon>Candidatus Choladousia</taxon>
    </lineage>
</organism>
<gene>
    <name evidence="4" type="ORF">IAB31_05740</name>
</gene>
<name>A0A9D1D8W8_9FIRM</name>
<proteinExistence type="inferred from homology"/>
<evidence type="ECO:0000313" key="5">
    <source>
        <dbReference type="Proteomes" id="UP000886757"/>
    </source>
</evidence>
<keyword evidence="2 3" id="KW-0472">Membrane</keyword>
<dbReference type="EMBL" id="DVGK01000063">
    <property type="protein sequence ID" value="HIR13409.1"/>
    <property type="molecule type" value="Genomic_DNA"/>
</dbReference>
<evidence type="ECO:0000256" key="1">
    <source>
        <dbReference type="ARBA" id="ARBA00010692"/>
    </source>
</evidence>
<dbReference type="InterPro" id="IPR003784">
    <property type="entry name" value="BioY"/>
</dbReference>
<keyword evidence="2" id="KW-1003">Cell membrane</keyword>
<feature type="transmembrane region" description="Helical" evidence="3">
    <location>
        <begin position="59"/>
        <end position="77"/>
    </location>
</feature>
<dbReference type="PANTHER" id="PTHR34295">
    <property type="entry name" value="BIOTIN TRANSPORTER BIOY"/>
    <property type="match status" value="1"/>
</dbReference>
<evidence type="ECO:0000256" key="2">
    <source>
        <dbReference type="PIRNR" id="PIRNR016661"/>
    </source>
</evidence>
<dbReference type="Gene3D" id="1.10.1760.20">
    <property type="match status" value="1"/>
</dbReference>
<dbReference type="Pfam" id="PF02632">
    <property type="entry name" value="BioY"/>
    <property type="match status" value="1"/>
</dbReference>
<keyword evidence="3" id="KW-1133">Transmembrane helix</keyword>
<dbReference type="Proteomes" id="UP000886757">
    <property type="component" value="Unassembled WGS sequence"/>
</dbReference>
<comment type="subcellular location">
    <subcellularLocation>
        <location evidence="2">Cell membrane</location>
        <topology evidence="2">Multi-pass membrane protein</topology>
    </subcellularLocation>
</comment>
<dbReference type="PIRSF" id="PIRSF016661">
    <property type="entry name" value="BioY"/>
    <property type="match status" value="1"/>
</dbReference>
<feature type="transmembrane region" description="Helical" evidence="3">
    <location>
        <begin position="34"/>
        <end position="52"/>
    </location>
</feature>
<feature type="transmembrane region" description="Helical" evidence="3">
    <location>
        <begin position="110"/>
        <end position="132"/>
    </location>
</feature>
<reference evidence="4" key="1">
    <citation type="submission" date="2020-10" db="EMBL/GenBank/DDBJ databases">
        <authorList>
            <person name="Gilroy R."/>
        </authorList>
    </citation>
    <scope>NUCLEOTIDE SEQUENCE</scope>
    <source>
        <strain evidence="4">ChiSjej4B22-8148</strain>
    </source>
</reference>
<dbReference type="GO" id="GO:0015225">
    <property type="term" value="F:biotin transmembrane transporter activity"/>
    <property type="evidence" value="ECO:0007669"/>
    <property type="project" value="UniProtKB-UniRule"/>
</dbReference>
<comment type="similarity">
    <text evidence="1 2">Belongs to the BioY family.</text>
</comment>
<evidence type="ECO:0000313" key="4">
    <source>
        <dbReference type="EMBL" id="HIR13409.1"/>
    </source>
</evidence>
<keyword evidence="3" id="KW-0812">Transmembrane</keyword>
<dbReference type="AlphaFoldDB" id="A0A9D1D8W8"/>
<keyword evidence="2" id="KW-0813">Transport</keyword>